<dbReference type="GO" id="GO:0009253">
    <property type="term" value="P:peptidoglycan catabolic process"/>
    <property type="evidence" value="ECO:0007669"/>
    <property type="project" value="TreeGrafter"/>
</dbReference>
<accession>A0A058ZLZ0</accession>
<dbReference type="Pfam" id="PF13406">
    <property type="entry name" value="SLT_2"/>
    <property type="match status" value="1"/>
</dbReference>
<dbReference type="eggNOG" id="COG3409">
    <property type="taxonomic scope" value="Bacteria"/>
</dbReference>
<dbReference type="Pfam" id="PF01471">
    <property type="entry name" value="PG_binding_1"/>
    <property type="match status" value="1"/>
</dbReference>
<dbReference type="RefSeq" id="WP_035249718.1">
    <property type="nucleotide sequence ID" value="NZ_AQQY01000003.1"/>
</dbReference>
<dbReference type="Gene3D" id="1.10.101.10">
    <property type="entry name" value="PGBD-like superfamily/PGBD"/>
    <property type="match status" value="1"/>
</dbReference>
<dbReference type="OrthoDB" id="9808544at2"/>
<protein>
    <submittedName>
        <fullName evidence="4">Lytic murein transglycosylase</fullName>
    </submittedName>
</protein>
<feature type="chain" id="PRO_5001566739" evidence="1">
    <location>
        <begin position="22"/>
        <end position="436"/>
    </location>
</feature>
<feature type="signal peptide" evidence="1">
    <location>
        <begin position="1"/>
        <end position="21"/>
    </location>
</feature>
<dbReference type="SUPFAM" id="SSF53955">
    <property type="entry name" value="Lysozyme-like"/>
    <property type="match status" value="1"/>
</dbReference>
<dbReference type="FunFam" id="1.10.8.350:FF:000001">
    <property type="entry name" value="Lytic murein transglycosylase B"/>
    <property type="match status" value="1"/>
</dbReference>
<evidence type="ECO:0000259" key="2">
    <source>
        <dbReference type="Pfam" id="PF01471"/>
    </source>
</evidence>
<dbReference type="InterPro" id="IPR002477">
    <property type="entry name" value="Peptidoglycan-bd-like"/>
</dbReference>
<dbReference type="Gene3D" id="1.10.8.350">
    <property type="entry name" value="Bacterial muramidase"/>
    <property type="match status" value="1"/>
</dbReference>
<dbReference type="PATRIC" id="fig|1461693.3.peg.1395"/>
<dbReference type="PANTHER" id="PTHR30163:SF8">
    <property type="entry name" value="LYTIC MUREIN TRANSGLYCOSYLASE"/>
    <property type="match status" value="1"/>
</dbReference>
<proteinExistence type="predicted"/>
<dbReference type="InterPro" id="IPR036365">
    <property type="entry name" value="PGBD-like_sf"/>
</dbReference>
<evidence type="ECO:0000313" key="5">
    <source>
        <dbReference type="Proteomes" id="UP000024836"/>
    </source>
</evidence>
<evidence type="ECO:0000256" key="1">
    <source>
        <dbReference type="SAM" id="SignalP"/>
    </source>
</evidence>
<name>A0A058ZLZ0_9RHOB</name>
<dbReference type="PANTHER" id="PTHR30163">
    <property type="entry name" value="MEMBRANE-BOUND LYTIC MUREIN TRANSGLYCOSYLASE B"/>
    <property type="match status" value="1"/>
</dbReference>
<reference evidence="4 5" key="1">
    <citation type="submission" date="2013-04" db="EMBL/GenBank/DDBJ databases">
        <title>Shimia sp. 22II-S11-Z10 Genome Sequencing.</title>
        <authorList>
            <person name="Lai Q."/>
            <person name="Li G."/>
            <person name="Shao Z."/>
        </authorList>
    </citation>
    <scope>NUCLEOTIDE SEQUENCE [LARGE SCALE GENOMIC DNA]</scope>
    <source>
        <strain evidence="5">22II-S11-Z10</strain>
    </source>
</reference>
<keyword evidence="5" id="KW-1185">Reference proteome</keyword>
<organism evidence="4 5">
    <name type="scientific">Actibacterium atlanticum</name>
    <dbReference type="NCBI Taxonomy" id="1461693"/>
    <lineage>
        <taxon>Bacteria</taxon>
        <taxon>Pseudomonadati</taxon>
        <taxon>Pseudomonadota</taxon>
        <taxon>Alphaproteobacteria</taxon>
        <taxon>Rhodobacterales</taxon>
        <taxon>Roseobacteraceae</taxon>
        <taxon>Actibacterium</taxon>
    </lineage>
</organism>
<feature type="domain" description="Peptidoglycan binding-like" evidence="2">
    <location>
        <begin position="383"/>
        <end position="434"/>
    </location>
</feature>
<dbReference type="InterPro" id="IPR043426">
    <property type="entry name" value="MltB-like"/>
</dbReference>
<dbReference type="GO" id="GO:0008933">
    <property type="term" value="F:peptidoglycan lytic transglycosylase activity"/>
    <property type="evidence" value="ECO:0007669"/>
    <property type="project" value="TreeGrafter"/>
</dbReference>
<dbReference type="AlphaFoldDB" id="A0A058ZLZ0"/>
<dbReference type="Gene3D" id="1.10.530.10">
    <property type="match status" value="1"/>
</dbReference>
<dbReference type="InterPro" id="IPR036366">
    <property type="entry name" value="PGBDSf"/>
</dbReference>
<dbReference type="eggNOG" id="COG2951">
    <property type="taxonomic scope" value="Bacteria"/>
</dbReference>
<dbReference type="InterPro" id="IPR031304">
    <property type="entry name" value="SLT_2"/>
</dbReference>
<dbReference type="Proteomes" id="UP000024836">
    <property type="component" value="Unassembled WGS sequence"/>
</dbReference>
<dbReference type="SUPFAM" id="SSF47090">
    <property type="entry name" value="PGBD-like"/>
    <property type="match status" value="1"/>
</dbReference>
<feature type="domain" description="Transglycosylase SLT" evidence="3">
    <location>
        <begin position="67"/>
        <end position="358"/>
    </location>
</feature>
<dbReference type="CDD" id="cd13399">
    <property type="entry name" value="Slt35-like"/>
    <property type="match status" value="1"/>
</dbReference>
<dbReference type="InterPro" id="IPR023346">
    <property type="entry name" value="Lysozyme-like_dom_sf"/>
</dbReference>
<gene>
    <name evidence="4" type="ORF">ATO10_06866</name>
</gene>
<comment type="caution">
    <text evidence="4">The sequence shown here is derived from an EMBL/GenBank/DDBJ whole genome shotgun (WGS) entry which is preliminary data.</text>
</comment>
<dbReference type="STRING" id="1461693.ATO10_06866"/>
<dbReference type="EMBL" id="AQQY01000003">
    <property type="protein sequence ID" value="KCV82644.1"/>
    <property type="molecule type" value="Genomic_DNA"/>
</dbReference>
<dbReference type="NCBIfam" id="TIGR02283">
    <property type="entry name" value="MltB_2"/>
    <property type="match status" value="1"/>
</dbReference>
<evidence type="ECO:0000259" key="3">
    <source>
        <dbReference type="Pfam" id="PF13406"/>
    </source>
</evidence>
<sequence length="436" mass="47446">MVKWVKALGLVTLMIPGVALAGMDSSPIPKPRPEGVQVARLASAVPPPRPTTGGAAVVETSTSNSAFQRWIDGFRGRALAKGISPRVFDTAFANIRYNTDVIAKDRHQSEYTKQIWDYLDSAASPTRVKNGQKALRDHGRTLEKIEAKYGVDKEVVAAVWGLESAYGEFKGDIPTIEALATLAFDGRRGKFFEAQLIDALKILQAGDVPVRKMKGSWAGAMGHTQFIPSSYLAYAVDFTGDGKRDIWSNNPTDALASTAAYLARHGWVTGQPWGVEVKLPKGFNYGLASRKIQKMPSDWGALGVRDMNGRTVRNYGAASILLPAGSQGAAFMIFKNFAVIERYNVADAYVIGVGHLADRIGGGPEIQASWPRGYAPLSFKQKKEMQRRLTRAGFLDDKIDGIIGPNTISAIREFQKSKGVTPDGYPSQELLKLLKS</sequence>
<dbReference type="InterPro" id="IPR011970">
    <property type="entry name" value="MltB_2"/>
</dbReference>
<evidence type="ECO:0000313" key="4">
    <source>
        <dbReference type="EMBL" id="KCV82644.1"/>
    </source>
</evidence>
<keyword evidence="1" id="KW-0732">Signal</keyword>